<proteinExistence type="predicted"/>
<feature type="chain" id="PRO_5040950353" evidence="1">
    <location>
        <begin position="25"/>
        <end position="487"/>
    </location>
</feature>
<dbReference type="RefSeq" id="WP_248995064.1">
    <property type="nucleotide sequence ID" value="NZ_JAKIKP010000003.1"/>
</dbReference>
<dbReference type="EMBL" id="JAKIKP010000003">
    <property type="protein sequence ID" value="MCL1142391.1"/>
    <property type="molecule type" value="Genomic_DNA"/>
</dbReference>
<dbReference type="Proteomes" id="UP001139333">
    <property type="component" value="Unassembled WGS sequence"/>
</dbReference>
<dbReference type="PANTHER" id="PTHR21248">
    <property type="entry name" value="CARDIOLIPIN SYNTHASE"/>
    <property type="match status" value="1"/>
</dbReference>
<evidence type="ECO:0000256" key="1">
    <source>
        <dbReference type="SAM" id="SignalP"/>
    </source>
</evidence>
<organism evidence="3 4">
    <name type="scientific">Shewanella gaetbuli</name>
    <dbReference type="NCBI Taxonomy" id="220752"/>
    <lineage>
        <taxon>Bacteria</taxon>
        <taxon>Pseudomonadati</taxon>
        <taxon>Pseudomonadota</taxon>
        <taxon>Gammaproteobacteria</taxon>
        <taxon>Alteromonadales</taxon>
        <taxon>Shewanellaceae</taxon>
        <taxon>Shewanella</taxon>
    </lineage>
</organism>
<feature type="domain" description="PLD phosphodiesterase" evidence="2">
    <location>
        <begin position="154"/>
        <end position="181"/>
    </location>
</feature>
<name>A0A9X1ZJ16_9GAMM</name>
<feature type="domain" description="PLD phosphodiesterase" evidence="2">
    <location>
        <begin position="382"/>
        <end position="409"/>
    </location>
</feature>
<dbReference type="GO" id="GO:0032049">
    <property type="term" value="P:cardiolipin biosynthetic process"/>
    <property type="evidence" value="ECO:0007669"/>
    <property type="project" value="UniProtKB-ARBA"/>
</dbReference>
<evidence type="ECO:0000313" key="4">
    <source>
        <dbReference type="Proteomes" id="UP001139333"/>
    </source>
</evidence>
<sequence length="487" mass="55815">MTMPRFFSPLLSLVTIIFVLTGCASPSPTVPEEFEANYQTSQFEAKAYLIPTAPEAFARRVELVRKAQSTIDMTYFSWNGDTLGLMLVDELKQAADRGVKIRLTLDDLLVFNEKWLADLDAHSNVQVRIFNPFNSRKMGWVGRAADFQMHQDQLDNRLHEKYFNVDNQQLILGGRNIGDEYFGYSKDANFYDMDVLFQGAVIAPFADNYEVIWQSDVVTPIAELISIKQPQEYINLNKAYAKAKKQQPEIIADIEQTIALMPTVEFIDVTVTPVFDSLQKLQNSLPYFRQRAEIAINKEIKTAKKAVISTPYVVPTNGEFVVLDKLTRNGAKVQLITNSSASNDSLFIPAYYEKHRQTLLDMGIELYEYKDEAKNDDHFYHAATYYHNKTIILDDKLSYIGSSNFDPRSDFLNVEFGLFVHSEAFAAKVEDYLFSQKESLYWHVSRNKDGDIEWQSGDEVQDSNPNYGGWHKPIDWIFTKMDGESEL</sequence>
<keyword evidence="4" id="KW-1185">Reference proteome</keyword>
<dbReference type="InterPro" id="IPR025202">
    <property type="entry name" value="PLD-like_dom"/>
</dbReference>
<reference evidence="3" key="1">
    <citation type="submission" date="2022-01" db="EMBL/GenBank/DDBJ databases">
        <title>Whole genome-based taxonomy of the Shewanellaceae.</title>
        <authorList>
            <person name="Martin-Rodriguez A.J."/>
        </authorList>
    </citation>
    <scope>NUCLEOTIDE SEQUENCE</scope>
    <source>
        <strain evidence="3">DSM 16422</strain>
    </source>
</reference>
<keyword evidence="1" id="KW-0732">Signal</keyword>
<dbReference type="Gene3D" id="3.30.870.10">
    <property type="entry name" value="Endonuclease Chain A"/>
    <property type="match status" value="2"/>
</dbReference>
<dbReference type="SUPFAM" id="SSF56024">
    <property type="entry name" value="Phospholipase D/nuclease"/>
    <property type="match status" value="2"/>
</dbReference>
<evidence type="ECO:0000313" key="3">
    <source>
        <dbReference type="EMBL" id="MCL1142391.1"/>
    </source>
</evidence>
<dbReference type="GO" id="GO:0030572">
    <property type="term" value="F:phosphatidyltransferase activity"/>
    <property type="evidence" value="ECO:0007669"/>
    <property type="project" value="UniProtKB-ARBA"/>
</dbReference>
<protein>
    <submittedName>
        <fullName evidence="3">Phospholipase D family protein</fullName>
    </submittedName>
</protein>
<gene>
    <name evidence="3" type="ORF">L2672_06745</name>
</gene>
<dbReference type="SMART" id="SM00155">
    <property type="entry name" value="PLDc"/>
    <property type="match status" value="2"/>
</dbReference>
<dbReference type="CDD" id="cd09111">
    <property type="entry name" value="PLDc_ymdC_like_1"/>
    <property type="match status" value="1"/>
</dbReference>
<feature type="signal peptide" evidence="1">
    <location>
        <begin position="1"/>
        <end position="24"/>
    </location>
</feature>
<dbReference type="InterPro" id="IPR001736">
    <property type="entry name" value="PLipase_D/transphosphatidylase"/>
</dbReference>
<dbReference type="CDD" id="cd09113">
    <property type="entry name" value="PLDc_ymdC_like_2"/>
    <property type="match status" value="1"/>
</dbReference>
<accession>A0A9X1ZJ16</accession>
<dbReference type="Pfam" id="PF13091">
    <property type="entry name" value="PLDc_2"/>
    <property type="match status" value="2"/>
</dbReference>
<dbReference type="PROSITE" id="PS51257">
    <property type="entry name" value="PROKAR_LIPOPROTEIN"/>
    <property type="match status" value="1"/>
</dbReference>
<comment type="caution">
    <text evidence="3">The sequence shown here is derived from an EMBL/GenBank/DDBJ whole genome shotgun (WGS) entry which is preliminary data.</text>
</comment>
<dbReference type="AlphaFoldDB" id="A0A9X1ZJ16"/>
<dbReference type="PANTHER" id="PTHR21248:SF12">
    <property type="entry name" value="CARDIOLIPIN SYNTHASE C"/>
    <property type="match status" value="1"/>
</dbReference>
<dbReference type="PROSITE" id="PS50035">
    <property type="entry name" value="PLD"/>
    <property type="match status" value="2"/>
</dbReference>
<evidence type="ECO:0000259" key="2">
    <source>
        <dbReference type="PROSITE" id="PS50035"/>
    </source>
</evidence>